<sequence length="429" mass="47187">MSSSSHAPAAPIPISSPPSSSLHRNTSTSRGPRRQSTSTGTSSGGLGRRPSRVVHPPMVPKILSHDEAVEALRSFLRERSSYDVFPVSFRLIVLDTTLKVKKALEVMLLYNVVSAPLWNTAEAKFAGMFTVQDVIHLIQYYYHTSSWEGAAADVEQIRLFRIREVEKTLSVPPPPLLSVHPLRPLYDACRFLIRTHARRLPLIDKDTQTNGEVVISVLTQYRVLKFIATNCRDITQYLTSTLQDLGIGTYVSPEHDSNSENQFYPIATATMQTAVFDVVHMFSERGISAVPIVDDNGKVLDLYETVDVITLVRNGAYQALDLTIAQALKQRTADFPGVVTCSPKSSLSAVFSLIRMRRVHRLVVVAGPEDSQPGRLVGIISLSDIMRSLMGNDVPLGGSGIGAVPIDRELREEAAETGHEPFTLGQSVE</sequence>
<dbReference type="PROSITE" id="PS51371">
    <property type="entry name" value="CBS"/>
    <property type="match status" value="4"/>
</dbReference>
<evidence type="ECO:0000256" key="3">
    <source>
        <dbReference type="ARBA" id="ARBA00023122"/>
    </source>
</evidence>
<evidence type="ECO:0000256" key="4">
    <source>
        <dbReference type="PROSITE-ProRule" id="PRU00703"/>
    </source>
</evidence>
<evidence type="ECO:0000256" key="2">
    <source>
        <dbReference type="ARBA" id="ARBA00022737"/>
    </source>
</evidence>
<dbReference type="InterPro" id="IPR000644">
    <property type="entry name" value="CBS_dom"/>
</dbReference>
<dbReference type="AlphaFoldDB" id="A0A1Y1UCP9"/>
<dbReference type="PANTHER" id="PTHR13780">
    <property type="entry name" value="AMP-ACTIVATED PROTEIN KINASE, GAMMA REGULATORY SUBUNIT"/>
    <property type="match status" value="1"/>
</dbReference>
<dbReference type="GO" id="GO:0031588">
    <property type="term" value="C:nucleotide-activated protein kinase complex"/>
    <property type="evidence" value="ECO:0007669"/>
    <property type="project" value="TreeGrafter"/>
</dbReference>
<protein>
    <recommendedName>
        <fullName evidence="6">CBS domain-containing protein</fullName>
    </recommendedName>
</protein>
<dbReference type="OrthoDB" id="286637at2759"/>
<dbReference type="InParanoid" id="A0A1Y1UCP9"/>
<keyword evidence="2" id="KW-0677">Repeat</keyword>
<keyword evidence="8" id="KW-1185">Reference proteome</keyword>
<comment type="caution">
    <text evidence="7">The sequence shown here is derived from an EMBL/GenBank/DDBJ whole genome shotgun (WGS) entry which is preliminary data.</text>
</comment>
<evidence type="ECO:0000256" key="1">
    <source>
        <dbReference type="ARBA" id="ARBA00006750"/>
    </source>
</evidence>
<comment type="similarity">
    <text evidence="1">Belongs to the 5'-AMP-activated protein kinase gamma subunit family.</text>
</comment>
<proteinExistence type="inferred from homology"/>
<dbReference type="RefSeq" id="XP_021869974.1">
    <property type="nucleotide sequence ID" value="XM_022018474.1"/>
</dbReference>
<feature type="region of interest" description="Disordered" evidence="5">
    <location>
        <begin position="1"/>
        <end position="55"/>
    </location>
</feature>
<evidence type="ECO:0000313" key="7">
    <source>
        <dbReference type="EMBL" id="ORX35810.1"/>
    </source>
</evidence>
<feature type="compositionally biased region" description="Low complexity" evidence="5">
    <location>
        <begin position="17"/>
        <end position="41"/>
    </location>
</feature>
<dbReference type="GeneID" id="33560283"/>
<dbReference type="SMART" id="SM00116">
    <property type="entry name" value="CBS"/>
    <property type="match status" value="4"/>
</dbReference>
<feature type="domain" description="CBS" evidence="6">
    <location>
        <begin position="87"/>
        <end position="145"/>
    </location>
</feature>
<evidence type="ECO:0000313" key="8">
    <source>
        <dbReference type="Proteomes" id="UP000193218"/>
    </source>
</evidence>
<evidence type="ECO:0000259" key="6">
    <source>
        <dbReference type="PROSITE" id="PS51371"/>
    </source>
</evidence>
<dbReference type="FunCoup" id="A0A1Y1UCP9">
    <property type="interactions" value="117"/>
</dbReference>
<dbReference type="CDD" id="cd04641">
    <property type="entry name" value="CBS_euAMPK_gamma-like_repeat2"/>
    <property type="match status" value="1"/>
</dbReference>
<dbReference type="Gene3D" id="3.10.580.10">
    <property type="entry name" value="CBS-domain"/>
    <property type="match status" value="2"/>
</dbReference>
<dbReference type="GO" id="GO:0019887">
    <property type="term" value="F:protein kinase regulator activity"/>
    <property type="evidence" value="ECO:0007669"/>
    <property type="project" value="TreeGrafter"/>
</dbReference>
<dbReference type="Pfam" id="PF00571">
    <property type="entry name" value="CBS"/>
    <property type="match status" value="2"/>
</dbReference>
<dbReference type="PANTHER" id="PTHR13780:SF35">
    <property type="entry name" value="LD22662P"/>
    <property type="match status" value="1"/>
</dbReference>
<dbReference type="CDD" id="cd04618">
    <property type="entry name" value="CBS_euAMPK_gamma-like_repeat1"/>
    <property type="match status" value="1"/>
</dbReference>
<dbReference type="GO" id="GO:0005737">
    <property type="term" value="C:cytoplasm"/>
    <property type="evidence" value="ECO:0007669"/>
    <property type="project" value="TreeGrafter"/>
</dbReference>
<name>A0A1Y1UCP9_9TREE</name>
<feature type="domain" description="CBS" evidence="6">
    <location>
        <begin position="260"/>
        <end position="320"/>
    </location>
</feature>
<feature type="domain" description="CBS" evidence="6">
    <location>
        <begin position="334"/>
        <end position="396"/>
    </location>
</feature>
<dbReference type="STRING" id="4999.A0A1Y1UCP9"/>
<feature type="domain" description="CBS" evidence="6">
    <location>
        <begin position="172"/>
        <end position="234"/>
    </location>
</feature>
<dbReference type="GO" id="GO:0019901">
    <property type="term" value="F:protein kinase binding"/>
    <property type="evidence" value="ECO:0007669"/>
    <property type="project" value="TreeGrafter"/>
</dbReference>
<dbReference type="InterPro" id="IPR050511">
    <property type="entry name" value="AMPK_gamma/SDS23_families"/>
</dbReference>
<dbReference type="InterPro" id="IPR046342">
    <property type="entry name" value="CBS_dom_sf"/>
</dbReference>
<dbReference type="GO" id="GO:0005634">
    <property type="term" value="C:nucleus"/>
    <property type="evidence" value="ECO:0007669"/>
    <property type="project" value="TreeGrafter"/>
</dbReference>
<organism evidence="7 8">
    <name type="scientific">Kockovaella imperatae</name>
    <dbReference type="NCBI Taxonomy" id="4999"/>
    <lineage>
        <taxon>Eukaryota</taxon>
        <taxon>Fungi</taxon>
        <taxon>Dikarya</taxon>
        <taxon>Basidiomycota</taxon>
        <taxon>Agaricomycotina</taxon>
        <taxon>Tremellomycetes</taxon>
        <taxon>Tremellales</taxon>
        <taxon>Cuniculitremaceae</taxon>
        <taxon>Kockovaella</taxon>
    </lineage>
</organism>
<dbReference type="Proteomes" id="UP000193218">
    <property type="component" value="Unassembled WGS sequence"/>
</dbReference>
<dbReference type="SUPFAM" id="SSF54631">
    <property type="entry name" value="CBS-domain pair"/>
    <property type="match status" value="2"/>
</dbReference>
<dbReference type="GO" id="GO:0016208">
    <property type="term" value="F:AMP binding"/>
    <property type="evidence" value="ECO:0007669"/>
    <property type="project" value="TreeGrafter"/>
</dbReference>
<dbReference type="EMBL" id="NBSH01000010">
    <property type="protein sequence ID" value="ORX35810.1"/>
    <property type="molecule type" value="Genomic_DNA"/>
</dbReference>
<gene>
    <name evidence="7" type="ORF">BD324DRAFT_652345</name>
</gene>
<evidence type="ECO:0000256" key="5">
    <source>
        <dbReference type="SAM" id="MobiDB-lite"/>
    </source>
</evidence>
<keyword evidence="3 4" id="KW-0129">CBS domain</keyword>
<accession>A0A1Y1UCP9</accession>
<reference evidence="7 8" key="1">
    <citation type="submission" date="2017-03" db="EMBL/GenBank/DDBJ databases">
        <title>Widespread Adenine N6-methylation of Active Genes in Fungi.</title>
        <authorList>
            <consortium name="DOE Joint Genome Institute"/>
            <person name="Mondo S.J."/>
            <person name="Dannebaum R.O."/>
            <person name="Kuo R.C."/>
            <person name="Louie K.B."/>
            <person name="Bewick A.J."/>
            <person name="Labutti K."/>
            <person name="Haridas S."/>
            <person name="Kuo A."/>
            <person name="Salamov A."/>
            <person name="Ahrendt S.R."/>
            <person name="Lau R."/>
            <person name="Bowen B.P."/>
            <person name="Lipzen A."/>
            <person name="Sullivan W."/>
            <person name="Andreopoulos W.B."/>
            <person name="Clum A."/>
            <person name="Lindquist E."/>
            <person name="Daum C."/>
            <person name="Northen T.R."/>
            <person name="Ramamoorthy G."/>
            <person name="Schmitz R.J."/>
            <person name="Gryganskyi A."/>
            <person name="Culley D."/>
            <person name="Magnuson J."/>
            <person name="James T.Y."/>
            <person name="O'Malley M.A."/>
            <person name="Stajich J.E."/>
            <person name="Spatafora J.W."/>
            <person name="Visel A."/>
            <person name="Grigoriev I.V."/>
        </authorList>
    </citation>
    <scope>NUCLEOTIDE SEQUENCE [LARGE SCALE GENOMIC DNA]</scope>
    <source>
        <strain evidence="7 8">NRRL Y-17943</strain>
    </source>
</reference>